<evidence type="ECO:0000256" key="10">
    <source>
        <dbReference type="ARBA" id="ARBA00050570"/>
    </source>
</evidence>
<dbReference type="SUPFAM" id="SSF52402">
    <property type="entry name" value="Adenine nucleotide alpha hydrolases-like"/>
    <property type="match status" value="1"/>
</dbReference>
<dbReference type="CDD" id="cd11716">
    <property type="entry name" value="THUMP_ThiI"/>
    <property type="match status" value="1"/>
</dbReference>
<comment type="pathway">
    <text evidence="2 19">Cofactor biosynthesis; thiamine diphosphate biosynthesis.</text>
</comment>
<keyword evidence="4 19" id="KW-0820">tRNA-binding</keyword>
<name>A0A921INS5_9FIRM</name>
<dbReference type="InterPro" id="IPR054173">
    <property type="entry name" value="ThiI_fer"/>
</dbReference>
<keyword evidence="9 19" id="KW-0784">Thiamine biosynthesis</keyword>
<dbReference type="AlphaFoldDB" id="A0A921INS5"/>
<dbReference type="EMBL" id="DYVE01000299">
    <property type="protein sequence ID" value="HJG29272.1"/>
    <property type="molecule type" value="Genomic_DNA"/>
</dbReference>
<dbReference type="CDD" id="cd01712">
    <property type="entry name" value="PPase_ThiI"/>
    <property type="match status" value="1"/>
</dbReference>
<evidence type="ECO:0000256" key="18">
    <source>
        <dbReference type="ARBA" id="ARBA00080570"/>
    </source>
</evidence>
<feature type="binding site" evidence="19">
    <location>
        <position position="288"/>
    </location>
    <ligand>
        <name>ATP</name>
        <dbReference type="ChEBI" id="CHEBI:30616"/>
    </ligand>
</feature>
<evidence type="ECO:0000313" key="21">
    <source>
        <dbReference type="EMBL" id="HJG29272.1"/>
    </source>
</evidence>
<reference evidence="21" key="1">
    <citation type="journal article" date="2021" name="PeerJ">
        <title>Extensive microbial diversity within the chicken gut microbiome revealed by metagenomics and culture.</title>
        <authorList>
            <person name="Gilroy R."/>
            <person name="Ravi A."/>
            <person name="Getino M."/>
            <person name="Pursley I."/>
            <person name="Horton D.L."/>
            <person name="Alikhan N.F."/>
            <person name="Baker D."/>
            <person name="Gharbi K."/>
            <person name="Hall N."/>
            <person name="Watson M."/>
            <person name="Adriaenssens E.M."/>
            <person name="Foster-Nyarko E."/>
            <person name="Jarju S."/>
            <person name="Secka A."/>
            <person name="Antonio M."/>
            <person name="Oren A."/>
            <person name="Chaudhuri R.R."/>
            <person name="La Ragione R."/>
            <person name="Hildebrand F."/>
            <person name="Pallen M.J."/>
        </authorList>
    </citation>
    <scope>NUCLEOTIDE SEQUENCE</scope>
    <source>
        <strain evidence="21">ChiBcec21-2208</strain>
    </source>
</reference>
<dbReference type="InterPro" id="IPR049962">
    <property type="entry name" value="THUMP_ThiI"/>
</dbReference>
<evidence type="ECO:0000256" key="9">
    <source>
        <dbReference type="ARBA" id="ARBA00022977"/>
    </source>
</evidence>
<evidence type="ECO:0000256" key="14">
    <source>
        <dbReference type="ARBA" id="ARBA00066827"/>
    </source>
</evidence>
<dbReference type="GO" id="GO:0140741">
    <property type="term" value="F:tRNA-uracil-4 sulfurtransferase activity"/>
    <property type="evidence" value="ECO:0007669"/>
    <property type="project" value="UniProtKB-EC"/>
</dbReference>
<keyword evidence="7 19" id="KW-0067">ATP-binding</keyword>
<evidence type="ECO:0000259" key="20">
    <source>
        <dbReference type="PROSITE" id="PS51165"/>
    </source>
</evidence>
<evidence type="ECO:0000256" key="1">
    <source>
        <dbReference type="ARBA" id="ARBA00004496"/>
    </source>
</evidence>
<keyword evidence="6 19" id="KW-0547">Nucleotide-binding</keyword>
<dbReference type="EC" id="2.8.1.4" evidence="14 19"/>
<dbReference type="GO" id="GO:0009229">
    <property type="term" value="P:thiamine diphosphate biosynthetic process"/>
    <property type="evidence" value="ECO:0007669"/>
    <property type="project" value="UniProtKB-UniRule"/>
</dbReference>
<dbReference type="GO" id="GO:0004810">
    <property type="term" value="F:CCA tRNA nucleotidyltransferase activity"/>
    <property type="evidence" value="ECO:0007669"/>
    <property type="project" value="InterPro"/>
</dbReference>
<dbReference type="SMART" id="SM00981">
    <property type="entry name" value="THUMP"/>
    <property type="match status" value="1"/>
</dbReference>
<comment type="catalytic activity">
    <reaction evidence="10 19">
        <text>[ThiI sulfur-carrier protein]-S-sulfanyl-L-cysteine + a uridine in tRNA + 2 reduced [2Fe-2S]-[ferredoxin] + ATP + H(+) = [ThiI sulfur-carrier protein]-L-cysteine + a 4-thiouridine in tRNA + 2 oxidized [2Fe-2S]-[ferredoxin] + AMP + diphosphate</text>
        <dbReference type="Rhea" id="RHEA:24176"/>
        <dbReference type="Rhea" id="RHEA-COMP:10000"/>
        <dbReference type="Rhea" id="RHEA-COMP:10001"/>
        <dbReference type="Rhea" id="RHEA-COMP:13337"/>
        <dbReference type="Rhea" id="RHEA-COMP:13338"/>
        <dbReference type="Rhea" id="RHEA-COMP:13339"/>
        <dbReference type="Rhea" id="RHEA-COMP:13340"/>
        <dbReference type="ChEBI" id="CHEBI:15378"/>
        <dbReference type="ChEBI" id="CHEBI:29950"/>
        <dbReference type="ChEBI" id="CHEBI:30616"/>
        <dbReference type="ChEBI" id="CHEBI:33019"/>
        <dbReference type="ChEBI" id="CHEBI:33737"/>
        <dbReference type="ChEBI" id="CHEBI:33738"/>
        <dbReference type="ChEBI" id="CHEBI:61963"/>
        <dbReference type="ChEBI" id="CHEBI:65315"/>
        <dbReference type="ChEBI" id="CHEBI:136798"/>
        <dbReference type="ChEBI" id="CHEBI:456215"/>
        <dbReference type="EC" id="2.8.1.4"/>
    </reaction>
</comment>
<comment type="subcellular location">
    <subcellularLocation>
        <location evidence="1 19">Cytoplasm</location>
    </subcellularLocation>
</comment>
<keyword evidence="3 19" id="KW-0963">Cytoplasm</keyword>
<proteinExistence type="inferred from homology"/>
<reference evidence="21" key="2">
    <citation type="submission" date="2021-09" db="EMBL/GenBank/DDBJ databases">
        <authorList>
            <person name="Gilroy R."/>
        </authorList>
    </citation>
    <scope>NUCLEOTIDE SEQUENCE</scope>
    <source>
        <strain evidence="21">ChiBcec21-2208</strain>
    </source>
</reference>
<feature type="binding site" evidence="19">
    <location>
        <begin position="184"/>
        <end position="185"/>
    </location>
    <ligand>
        <name>ATP</name>
        <dbReference type="ChEBI" id="CHEBI:30616"/>
    </ligand>
</feature>
<protein>
    <recommendedName>
        <fullName evidence="15 19">Probable tRNA sulfurtransferase</fullName>
        <ecNumber evidence="14 19">2.8.1.4</ecNumber>
    </recommendedName>
    <alternativeName>
        <fullName evidence="16 19">Sulfur carrier protein ThiS sulfurtransferase</fullName>
    </alternativeName>
    <alternativeName>
        <fullName evidence="17 19">Thiamine biosynthesis protein ThiI</fullName>
    </alternativeName>
    <alternativeName>
        <fullName evidence="18 19">tRNA 4-thiouridine synthase</fullName>
    </alternativeName>
</protein>
<sequence length="397" mass="44188">MKEIILAYQGEMTLKGLNRGKFEARLAKIIRWRLEPLGKFKVYQAQSTVFIEPMEEDLDIEEAFRRVSHVFGIVKLSRAVECSKDFSAICETAEAYLGQTLRGLRTFKVEAKRADKSYPMKSPEICRELGAYLLGKHHHLRVDVHHPQLEIMVEIRDHAAYVHGPKVDAAGGLPVGTSGRALNLLSGGIDSPVAAWCMARRGLALHHIHFASPPYTSLRAKLKVQKLAKELVEYTGNCTLFVVPYTKPQEYIRDHAPDVLFTVLMRRSMLRIAKQVADKLELQALITGESLAQVASQTMAALACTDAAQDLPVLRPCIGMDKTEIISISRKIGTFETSIEPYEDCCTIFTPPHPKTNPTLAEILAAEEAMPELAALETEAAEQVEKIAIRMGEDDLL</sequence>
<accession>A0A921INS5</accession>
<evidence type="ECO:0000256" key="12">
    <source>
        <dbReference type="ARBA" id="ARBA00058382"/>
    </source>
</evidence>
<dbReference type="GO" id="GO:0009228">
    <property type="term" value="P:thiamine biosynthetic process"/>
    <property type="evidence" value="ECO:0007669"/>
    <property type="project" value="UniProtKB-KW"/>
</dbReference>
<keyword evidence="8 19" id="KW-0694">RNA-binding</keyword>
<dbReference type="InterPro" id="IPR050102">
    <property type="entry name" value="tRNA_sulfurtransferase_ThiI"/>
</dbReference>
<evidence type="ECO:0000256" key="5">
    <source>
        <dbReference type="ARBA" id="ARBA00022679"/>
    </source>
</evidence>
<evidence type="ECO:0000256" key="4">
    <source>
        <dbReference type="ARBA" id="ARBA00022555"/>
    </source>
</evidence>
<dbReference type="GO" id="GO:0052837">
    <property type="term" value="P:thiazole biosynthetic process"/>
    <property type="evidence" value="ECO:0007669"/>
    <property type="project" value="TreeGrafter"/>
</dbReference>
<dbReference type="Pfam" id="PF22025">
    <property type="entry name" value="ThiI_fer"/>
    <property type="match status" value="1"/>
</dbReference>
<evidence type="ECO:0000256" key="3">
    <source>
        <dbReference type="ARBA" id="ARBA00022490"/>
    </source>
</evidence>
<dbReference type="Proteomes" id="UP000782880">
    <property type="component" value="Unassembled WGS sequence"/>
</dbReference>
<dbReference type="InterPro" id="IPR020536">
    <property type="entry name" value="ThiI_AANH"/>
</dbReference>
<keyword evidence="5 19" id="KW-0808">Transferase</keyword>
<evidence type="ECO:0000256" key="8">
    <source>
        <dbReference type="ARBA" id="ARBA00022884"/>
    </source>
</evidence>
<dbReference type="Pfam" id="PF02568">
    <property type="entry name" value="ThiI"/>
    <property type="match status" value="1"/>
</dbReference>
<evidence type="ECO:0000256" key="11">
    <source>
        <dbReference type="ARBA" id="ARBA00052330"/>
    </source>
</evidence>
<dbReference type="InterPro" id="IPR004114">
    <property type="entry name" value="THUMP_dom"/>
</dbReference>
<dbReference type="InterPro" id="IPR003720">
    <property type="entry name" value="tRNA_STrfase"/>
</dbReference>
<evidence type="ECO:0000313" key="22">
    <source>
        <dbReference type="Proteomes" id="UP000782880"/>
    </source>
</evidence>
<feature type="binding site" evidence="19">
    <location>
        <position position="266"/>
    </location>
    <ligand>
        <name>ATP</name>
        <dbReference type="ChEBI" id="CHEBI:30616"/>
    </ligand>
</feature>
<evidence type="ECO:0000256" key="15">
    <source>
        <dbReference type="ARBA" id="ARBA00071867"/>
    </source>
</evidence>
<evidence type="ECO:0000256" key="19">
    <source>
        <dbReference type="HAMAP-Rule" id="MF_00021"/>
    </source>
</evidence>
<dbReference type="HAMAP" id="MF_00021">
    <property type="entry name" value="ThiI"/>
    <property type="match status" value="1"/>
</dbReference>
<dbReference type="Gene3D" id="3.30.2130.30">
    <property type="match status" value="1"/>
</dbReference>
<evidence type="ECO:0000256" key="2">
    <source>
        <dbReference type="ARBA" id="ARBA00004948"/>
    </source>
</evidence>
<dbReference type="Pfam" id="PF02926">
    <property type="entry name" value="THUMP"/>
    <property type="match status" value="1"/>
</dbReference>
<dbReference type="GO" id="GO:0005524">
    <property type="term" value="F:ATP binding"/>
    <property type="evidence" value="ECO:0007669"/>
    <property type="project" value="UniProtKB-UniRule"/>
</dbReference>
<dbReference type="GO" id="GO:0000049">
    <property type="term" value="F:tRNA binding"/>
    <property type="evidence" value="ECO:0007669"/>
    <property type="project" value="UniProtKB-UniRule"/>
</dbReference>
<dbReference type="PANTHER" id="PTHR43209">
    <property type="entry name" value="TRNA SULFURTRANSFERASE"/>
    <property type="match status" value="1"/>
</dbReference>
<evidence type="ECO:0000256" key="7">
    <source>
        <dbReference type="ARBA" id="ARBA00022840"/>
    </source>
</evidence>
<dbReference type="InterPro" id="IPR049961">
    <property type="entry name" value="ThiI_N"/>
</dbReference>
<evidence type="ECO:0000256" key="16">
    <source>
        <dbReference type="ARBA" id="ARBA00075337"/>
    </source>
</evidence>
<dbReference type="FunFam" id="3.40.50.620:FF:000053">
    <property type="entry name" value="Probable tRNA sulfurtransferase"/>
    <property type="match status" value="1"/>
</dbReference>
<evidence type="ECO:0000256" key="17">
    <source>
        <dbReference type="ARBA" id="ARBA00077849"/>
    </source>
</evidence>
<dbReference type="PROSITE" id="PS51165">
    <property type="entry name" value="THUMP"/>
    <property type="match status" value="1"/>
</dbReference>
<gene>
    <name evidence="19 21" type="primary">thiI</name>
    <name evidence="21" type="ORF">K8V20_11590</name>
</gene>
<dbReference type="GO" id="GO:0002937">
    <property type="term" value="P:tRNA 4-thiouridine biosynthesis"/>
    <property type="evidence" value="ECO:0007669"/>
    <property type="project" value="TreeGrafter"/>
</dbReference>
<dbReference type="InterPro" id="IPR014729">
    <property type="entry name" value="Rossmann-like_a/b/a_fold"/>
</dbReference>
<dbReference type="SUPFAM" id="SSF143437">
    <property type="entry name" value="THUMP domain-like"/>
    <property type="match status" value="1"/>
</dbReference>
<comment type="catalytic activity">
    <reaction evidence="11 19">
        <text>[ThiS sulfur-carrier protein]-C-terminal Gly-Gly-AMP + S-sulfanyl-L-cysteinyl-[cysteine desulfurase] + AH2 = [ThiS sulfur-carrier protein]-C-terminal-Gly-aminoethanethioate + L-cysteinyl-[cysteine desulfurase] + A + AMP + 2 H(+)</text>
        <dbReference type="Rhea" id="RHEA:43340"/>
        <dbReference type="Rhea" id="RHEA-COMP:12157"/>
        <dbReference type="Rhea" id="RHEA-COMP:12158"/>
        <dbReference type="Rhea" id="RHEA-COMP:12910"/>
        <dbReference type="Rhea" id="RHEA-COMP:19908"/>
        <dbReference type="ChEBI" id="CHEBI:13193"/>
        <dbReference type="ChEBI" id="CHEBI:15378"/>
        <dbReference type="ChEBI" id="CHEBI:17499"/>
        <dbReference type="ChEBI" id="CHEBI:29950"/>
        <dbReference type="ChEBI" id="CHEBI:61963"/>
        <dbReference type="ChEBI" id="CHEBI:90618"/>
        <dbReference type="ChEBI" id="CHEBI:232372"/>
        <dbReference type="ChEBI" id="CHEBI:456215"/>
    </reaction>
</comment>
<dbReference type="GO" id="GO:0005829">
    <property type="term" value="C:cytosol"/>
    <property type="evidence" value="ECO:0007669"/>
    <property type="project" value="TreeGrafter"/>
</dbReference>
<dbReference type="Gene3D" id="3.40.50.620">
    <property type="entry name" value="HUPs"/>
    <property type="match status" value="1"/>
</dbReference>
<evidence type="ECO:0000256" key="6">
    <source>
        <dbReference type="ARBA" id="ARBA00022741"/>
    </source>
</evidence>
<feature type="binding site" evidence="19">
    <location>
        <begin position="209"/>
        <end position="210"/>
    </location>
    <ligand>
        <name>ATP</name>
        <dbReference type="ChEBI" id="CHEBI:30616"/>
    </ligand>
</feature>
<organism evidence="21 22">
    <name type="scientific">Subdoligranulum variabile</name>
    <dbReference type="NCBI Taxonomy" id="214851"/>
    <lineage>
        <taxon>Bacteria</taxon>
        <taxon>Bacillati</taxon>
        <taxon>Bacillota</taxon>
        <taxon>Clostridia</taxon>
        <taxon>Eubacteriales</taxon>
        <taxon>Oscillospiraceae</taxon>
        <taxon>Subdoligranulum</taxon>
    </lineage>
</organism>
<feature type="domain" description="THUMP" evidence="20">
    <location>
        <begin position="61"/>
        <end position="166"/>
    </location>
</feature>
<comment type="caution">
    <text evidence="21">The sequence shown here is derived from an EMBL/GenBank/DDBJ whole genome shotgun (WGS) entry which is preliminary data.</text>
</comment>
<dbReference type="NCBIfam" id="TIGR00342">
    <property type="entry name" value="tRNA uracil 4-sulfurtransferase ThiI"/>
    <property type="match status" value="1"/>
</dbReference>
<feature type="binding site" evidence="19">
    <location>
        <position position="297"/>
    </location>
    <ligand>
        <name>ATP</name>
        <dbReference type="ChEBI" id="CHEBI:30616"/>
    </ligand>
</feature>
<comment type="function">
    <text evidence="12 19">Catalyzes the ATP-dependent transfer of a sulfur to tRNA to produce 4-thiouridine in position 8 of tRNAs, which functions as a near-UV photosensor. Also catalyzes the transfer of sulfur to the sulfur carrier protein ThiS, forming ThiS-thiocarboxylate. This is a step in the synthesis of thiazole, in the thiamine biosynthesis pathway. The sulfur is donated as persulfide by IscS.</text>
</comment>
<evidence type="ECO:0000256" key="13">
    <source>
        <dbReference type="ARBA" id="ARBA00061472"/>
    </source>
</evidence>
<comment type="similarity">
    <text evidence="13 19">Belongs to the ThiI family.</text>
</comment>
<dbReference type="PANTHER" id="PTHR43209:SF1">
    <property type="entry name" value="TRNA SULFURTRANSFERASE"/>
    <property type="match status" value="1"/>
</dbReference>